<feature type="region of interest" description="Disordered" evidence="1">
    <location>
        <begin position="1"/>
        <end position="100"/>
    </location>
</feature>
<protein>
    <submittedName>
        <fullName evidence="2">Uncharacterized protein</fullName>
    </submittedName>
</protein>
<name>A0AAD7RIJ8_9TELE</name>
<accession>A0AAD7RIJ8</accession>
<evidence type="ECO:0000256" key="1">
    <source>
        <dbReference type="SAM" id="MobiDB-lite"/>
    </source>
</evidence>
<sequence length="351" mass="37296">MEQARSIAETTRSSALNLHFNDPIKSINAPRRSQTPQLLRDDSSGVSPDLPPLPPGRAGRRRRHGALSQNRPPGGVISSEPFGYSPPSPPPHGGRRTFPLNMMNLLPCRSQPRADVSPAAHRSSRVRRRHCHTATLASVSCEALGVRDRGRGIGVTILLLMLSTHTLSSSCRFSPERDPVQAGQVTRLAETRRAGSVSTARGPAGRALPSATMALEVIVTGAQRSGELFSQGPAAATMKDCFKRLEGGENTTSEWLCETAVDAGSLDLLEQSRGPLSVCFTWDSVTAVHSVALRHAKLEHRAAEVTGAVRNPYSVSGWTAVHHAGRSLASASLLSLTATAALPGVTRAALT</sequence>
<gene>
    <name evidence="2" type="ORF">AAFF_G00196640</name>
</gene>
<comment type="caution">
    <text evidence="2">The sequence shown here is derived from an EMBL/GenBank/DDBJ whole genome shotgun (WGS) entry which is preliminary data.</text>
</comment>
<keyword evidence="3" id="KW-1185">Reference proteome</keyword>
<dbReference type="AlphaFoldDB" id="A0AAD7RIJ8"/>
<evidence type="ECO:0000313" key="2">
    <source>
        <dbReference type="EMBL" id="KAJ8384998.1"/>
    </source>
</evidence>
<organism evidence="2 3">
    <name type="scientific">Aldrovandia affinis</name>
    <dbReference type="NCBI Taxonomy" id="143900"/>
    <lineage>
        <taxon>Eukaryota</taxon>
        <taxon>Metazoa</taxon>
        <taxon>Chordata</taxon>
        <taxon>Craniata</taxon>
        <taxon>Vertebrata</taxon>
        <taxon>Euteleostomi</taxon>
        <taxon>Actinopterygii</taxon>
        <taxon>Neopterygii</taxon>
        <taxon>Teleostei</taxon>
        <taxon>Notacanthiformes</taxon>
        <taxon>Halosauridae</taxon>
        <taxon>Aldrovandia</taxon>
    </lineage>
</organism>
<proteinExistence type="predicted"/>
<evidence type="ECO:0000313" key="3">
    <source>
        <dbReference type="Proteomes" id="UP001221898"/>
    </source>
</evidence>
<dbReference type="EMBL" id="JAINUG010000261">
    <property type="protein sequence ID" value="KAJ8384998.1"/>
    <property type="molecule type" value="Genomic_DNA"/>
</dbReference>
<reference evidence="2" key="1">
    <citation type="journal article" date="2023" name="Science">
        <title>Genome structures resolve the early diversification of teleost fishes.</title>
        <authorList>
            <person name="Parey E."/>
            <person name="Louis A."/>
            <person name="Montfort J."/>
            <person name="Bouchez O."/>
            <person name="Roques C."/>
            <person name="Iampietro C."/>
            <person name="Lluch J."/>
            <person name="Castinel A."/>
            <person name="Donnadieu C."/>
            <person name="Desvignes T."/>
            <person name="Floi Bucao C."/>
            <person name="Jouanno E."/>
            <person name="Wen M."/>
            <person name="Mejri S."/>
            <person name="Dirks R."/>
            <person name="Jansen H."/>
            <person name="Henkel C."/>
            <person name="Chen W.J."/>
            <person name="Zahm M."/>
            <person name="Cabau C."/>
            <person name="Klopp C."/>
            <person name="Thompson A.W."/>
            <person name="Robinson-Rechavi M."/>
            <person name="Braasch I."/>
            <person name="Lecointre G."/>
            <person name="Bobe J."/>
            <person name="Postlethwait J.H."/>
            <person name="Berthelot C."/>
            <person name="Roest Crollius H."/>
            <person name="Guiguen Y."/>
        </authorList>
    </citation>
    <scope>NUCLEOTIDE SEQUENCE</scope>
    <source>
        <strain evidence="2">NC1722</strain>
    </source>
</reference>
<dbReference type="Proteomes" id="UP001221898">
    <property type="component" value="Unassembled WGS sequence"/>
</dbReference>